<evidence type="ECO:0000313" key="11">
    <source>
        <dbReference type="EMBL" id="KAK0395430.1"/>
    </source>
</evidence>
<dbReference type="Gene3D" id="1.10.510.10">
    <property type="entry name" value="Transferase(Phosphotransferase) domain 1"/>
    <property type="match status" value="1"/>
</dbReference>
<dbReference type="InterPro" id="IPR000719">
    <property type="entry name" value="Prot_kinase_dom"/>
</dbReference>
<dbReference type="Pfam" id="PF06479">
    <property type="entry name" value="Ribonuc_2-5A"/>
    <property type="match status" value="1"/>
</dbReference>
<accession>A0AA39GXK9</accession>
<keyword evidence="3" id="KW-0808">Transferase</keyword>
<dbReference type="PROSITE" id="PS50011">
    <property type="entry name" value="PROTEIN_KINASE_DOM"/>
    <property type="match status" value="1"/>
</dbReference>
<keyword evidence="5" id="KW-0547">Nucleotide-binding</keyword>
<dbReference type="GO" id="GO:0006397">
    <property type="term" value="P:mRNA processing"/>
    <property type="evidence" value="ECO:0007669"/>
    <property type="project" value="InterPro"/>
</dbReference>
<evidence type="ECO:0000256" key="7">
    <source>
        <dbReference type="ARBA" id="ARBA00022840"/>
    </source>
</evidence>
<feature type="domain" description="KEN" evidence="10">
    <location>
        <begin position="509"/>
        <end position="639"/>
    </location>
</feature>
<dbReference type="SMART" id="SM00580">
    <property type="entry name" value="PUG"/>
    <property type="match status" value="1"/>
</dbReference>
<keyword evidence="8" id="KW-0472">Membrane</keyword>
<evidence type="ECO:0000256" key="8">
    <source>
        <dbReference type="SAM" id="Phobius"/>
    </source>
</evidence>
<gene>
    <name evidence="11" type="ORF">QR680_001278</name>
</gene>
<dbReference type="CDD" id="cd10422">
    <property type="entry name" value="RNase_Ire1"/>
    <property type="match status" value="1"/>
</dbReference>
<dbReference type="AlphaFoldDB" id="A0AA39GXK9"/>
<keyword evidence="12" id="KW-1185">Reference proteome</keyword>
<keyword evidence="4" id="KW-0732">Signal</keyword>
<evidence type="ECO:0000259" key="9">
    <source>
        <dbReference type="PROSITE" id="PS50011"/>
    </source>
</evidence>
<dbReference type="Pfam" id="PF00069">
    <property type="entry name" value="Pkinase"/>
    <property type="match status" value="1"/>
</dbReference>
<evidence type="ECO:0000256" key="4">
    <source>
        <dbReference type="ARBA" id="ARBA00022729"/>
    </source>
</evidence>
<keyword evidence="8" id="KW-1133">Transmembrane helix</keyword>
<dbReference type="EMBL" id="JAUCMV010000005">
    <property type="protein sequence ID" value="KAK0395430.1"/>
    <property type="molecule type" value="Genomic_DNA"/>
</dbReference>
<dbReference type="PANTHER" id="PTHR13954:SF6">
    <property type="entry name" value="NON-SPECIFIC SERINE_THREONINE PROTEIN KINASE"/>
    <property type="match status" value="1"/>
</dbReference>
<dbReference type="InterPro" id="IPR008271">
    <property type="entry name" value="Ser/Thr_kinase_AS"/>
</dbReference>
<dbReference type="GO" id="GO:0005524">
    <property type="term" value="F:ATP binding"/>
    <property type="evidence" value="ECO:0007669"/>
    <property type="project" value="UniProtKB-KW"/>
</dbReference>
<dbReference type="EC" id="2.7.11.1" evidence="1"/>
<evidence type="ECO:0000256" key="5">
    <source>
        <dbReference type="ARBA" id="ARBA00022741"/>
    </source>
</evidence>
<keyword evidence="8" id="KW-0812">Transmembrane</keyword>
<dbReference type="InterPro" id="IPR010513">
    <property type="entry name" value="KEN_dom"/>
</dbReference>
<evidence type="ECO:0000313" key="12">
    <source>
        <dbReference type="Proteomes" id="UP001175271"/>
    </source>
</evidence>
<reference evidence="11" key="1">
    <citation type="submission" date="2023-06" db="EMBL/GenBank/DDBJ databases">
        <title>Genomic analysis of the entomopathogenic nematode Steinernema hermaphroditum.</title>
        <authorList>
            <person name="Schwarz E.M."/>
            <person name="Heppert J.K."/>
            <person name="Baniya A."/>
            <person name="Schwartz H.T."/>
            <person name="Tan C.-H."/>
            <person name="Antoshechkin I."/>
            <person name="Sternberg P.W."/>
            <person name="Goodrich-Blair H."/>
            <person name="Dillman A.R."/>
        </authorList>
    </citation>
    <scope>NUCLEOTIDE SEQUENCE</scope>
    <source>
        <strain evidence="11">PS9179</strain>
        <tissue evidence="11">Whole animal</tissue>
    </source>
</reference>
<comment type="caution">
    <text evidence="11">The sequence shown here is derived from an EMBL/GenBank/DDBJ whole genome shotgun (WGS) entry which is preliminary data.</text>
</comment>
<keyword evidence="7" id="KW-0067">ATP-binding</keyword>
<feature type="transmembrane region" description="Helical" evidence="8">
    <location>
        <begin position="184"/>
        <end position="202"/>
    </location>
</feature>
<sequence length="710" mass="79564">MHPTLYVGQTADNGLYALPVYVDASTLSGPHKSLGPLLIEGNECPVRDDMSSCSTCSENTTPHTARPSIVNGDSLPGVTYKTVGGEYMLLGYHDYPTKMSPMKLESASFPTALAIPPPIAMIEAIPRIDSNRGITAQDRTDTEKNGKKVQNPSLNSTHSLLEHIEWDWIIILQTSYSVYPKSTIGFFVFVIGLLLSVVWMCGRQSAVTSMAPASITAPRELSRSSLGRDESLEDSHILPLPQGWKQVGQMQYDPKAELGRGCEGTIVLKGRSNARECAVKKIASHLVNIKREIDALLKCDSHENVVRFYDYCNDGSCCYIALELCDFTVADYVTKPKVQEALDISRTEILRQAVAGMGHLHDRIKIVHRDIKPQNVLLSVKNGTVKVKISDFGLCKELAMSGEYSKRTGLVGTDGWIAPEVFEDNIQLTHATDVFAIGCLFGYVLTGVHPFGDGFRRQENIREQRWSLNPLEKQKDYIAINLIESMIRRNPKRRPTINAVGVHPFFWNDSKRLQMLLDVSDCIEKMSEERFIMRRLERGAHDVVSENWGNEICPLLQTDLRNHRSYNSSSVVHLIRALRNKKNHYAELSKDLQKSLGSIPSGYLSYFTSRFPKLLIHVYLAMAATLHAKESVFAQYDYATAQVYLDDPRDVQLEHDDILASEEEGFTPVLGRNERKDKKIVGRVLGDKCRVPLQNQTDQSSSASHWSQFG</sequence>
<evidence type="ECO:0000256" key="2">
    <source>
        <dbReference type="ARBA" id="ARBA00022527"/>
    </source>
</evidence>
<evidence type="ECO:0000256" key="6">
    <source>
        <dbReference type="ARBA" id="ARBA00022777"/>
    </source>
</evidence>
<dbReference type="FunFam" id="3.30.200.20:FF:000077">
    <property type="entry name" value="Putative Serine/threonine-protein kinase/endoribonuclease IRE1"/>
    <property type="match status" value="1"/>
</dbReference>
<protein>
    <recommendedName>
        <fullName evidence="1">non-specific serine/threonine protein kinase</fullName>
        <ecNumber evidence="1">2.7.11.1</ecNumber>
    </recommendedName>
</protein>
<dbReference type="InterPro" id="IPR045133">
    <property type="entry name" value="IRE1/2-like"/>
</dbReference>
<dbReference type="GO" id="GO:0051082">
    <property type="term" value="F:unfolded protein binding"/>
    <property type="evidence" value="ECO:0007669"/>
    <property type="project" value="TreeGrafter"/>
</dbReference>
<dbReference type="PROSITE" id="PS00108">
    <property type="entry name" value="PROTEIN_KINASE_ST"/>
    <property type="match status" value="1"/>
</dbReference>
<dbReference type="PROSITE" id="PS51392">
    <property type="entry name" value="KEN"/>
    <property type="match status" value="1"/>
</dbReference>
<dbReference type="InterPro" id="IPR011009">
    <property type="entry name" value="Kinase-like_dom_sf"/>
</dbReference>
<dbReference type="Proteomes" id="UP001175271">
    <property type="component" value="Unassembled WGS sequence"/>
</dbReference>
<dbReference type="GO" id="GO:1990604">
    <property type="term" value="C:IRE1-TRAF2-ASK1 complex"/>
    <property type="evidence" value="ECO:0007669"/>
    <property type="project" value="TreeGrafter"/>
</dbReference>
<evidence type="ECO:0000256" key="1">
    <source>
        <dbReference type="ARBA" id="ARBA00012513"/>
    </source>
</evidence>
<name>A0AA39GXK9_9BILA</name>
<dbReference type="Gene3D" id="3.30.200.20">
    <property type="entry name" value="Phosphorylase Kinase, domain 1"/>
    <property type="match status" value="1"/>
</dbReference>
<dbReference type="GO" id="GO:0036498">
    <property type="term" value="P:IRE1-mediated unfolded protein response"/>
    <property type="evidence" value="ECO:0007669"/>
    <property type="project" value="TreeGrafter"/>
</dbReference>
<keyword evidence="6" id="KW-0418">Kinase</keyword>
<dbReference type="PANTHER" id="PTHR13954">
    <property type="entry name" value="IRE1-RELATED"/>
    <property type="match status" value="1"/>
</dbReference>
<evidence type="ECO:0000256" key="3">
    <source>
        <dbReference type="ARBA" id="ARBA00022679"/>
    </source>
</evidence>
<organism evidence="11 12">
    <name type="scientific">Steinernema hermaphroditum</name>
    <dbReference type="NCBI Taxonomy" id="289476"/>
    <lineage>
        <taxon>Eukaryota</taxon>
        <taxon>Metazoa</taxon>
        <taxon>Ecdysozoa</taxon>
        <taxon>Nematoda</taxon>
        <taxon>Chromadorea</taxon>
        <taxon>Rhabditida</taxon>
        <taxon>Tylenchina</taxon>
        <taxon>Panagrolaimomorpha</taxon>
        <taxon>Strongyloidoidea</taxon>
        <taxon>Steinernematidae</taxon>
        <taxon>Steinernema</taxon>
    </lineage>
</organism>
<dbReference type="SMART" id="SM00220">
    <property type="entry name" value="S_TKc"/>
    <property type="match status" value="1"/>
</dbReference>
<keyword evidence="2" id="KW-0723">Serine/threonine-protein kinase</keyword>
<dbReference type="Gene3D" id="1.20.1440.180">
    <property type="entry name" value="KEN domain"/>
    <property type="match status" value="1"/>
</dbReference>
<evidence type="ECO:0000259" key="10">
    <source>
        <dbReference type="PROSITE" id="PS51392"/>
    </source>
</evidence>
<dbReference type="GO" id="GO:0004521">
    <property type="term" value="F:RNA endonuclease activity"/>
    <property type="evidence" value="ECO:0007669"/>
    <property type="project" value="InterPro"/>
</dbReference>
<proteinExistence type="predicted"/>
<dbReference type="SUPFAM" id="SSF56112">
    <property type="entry name" value="Protein kinase-like (PK-like)"/>
    <property type="match status" value="1"/>
</dbReference>
<feature type="domain" description="Protein kinase" evidence="9">
    <location>
        <begin position="252"/>
        <end position="506"/>
    </location>
</feature>
<dbReference type="GO" id="GO:0004674">
    <property type="term" value="F:protein serine/threonine kinase activity"/>
    <property type="evidence" value="ECO:0007669"/>
    <property type="project" value="UniProtKB-KW"/>
</dbReference>
<dbReference type="GO" id="GO:0070059">
    <property type="term" value="P:intrinsic apoptotic signaling pathway in response to endoplasmic reticulum stress"/>
    <property type="evidence" value="ECO:0007669"/>
    <property type="project" value="TreeGrafter"/>
</dbReference>
<dbReference type="InterPro" id="IPR038357">
    <property type="entry name" value="KEN_sf"/>
</dbReference>